<protein>
    <submittedName>
        <fullName evidence="1">Mitochondrial glycine transporter</fullName>
    </submittedName>
</protein>
<comment type="caution">
    <text evidence="1">The sequence shown here is derived from an EMBL/GenBank/DDBJ whole genome shotgun (WGS) entry which is preliminary data.</text>
</comment>
<accession>A0ACA9Y3J1</accession>
<sequence>MSNELSSKKSFAAGGVAGLTSSIILQPFDLLKTRLQQQKQHNLHYNTTLLKEINKLKNIKELWRGVLPSCLRTSIGSGIYLTLLSKSRFYLYNFKKNNPTLVSKSTSILPKLSHLENLSIGFVIRGVAGYLTMPITIIKTRFESNLYNYNSMYEGIEGIYFDNKVRGSWKNFFKGSFVTLSRDCPYAGLYILFYESFKTDIAKLFSDMDRNASIVNSSSAILAASMATTITAPFDAIKTRMQLSPANPTFSQVTKTLLNEQGGVKNLFRGLSLRLGRKGMSAGISWCIYEELLKRL</sequence>
<evidence type="ECO:0000313" key="2">
    <source>
        <dbReference type="Proteomes" id="UP001152531"/>
    </source>
</evidence>
<evidence type="ECO:0000313" key="1">
    <source>
        <dbReference type="EMBL" id="CAH6719380.1"/>
    </source>
</evidence>
<keyword evidence="2" id="KW-1185">Reference proteome</keyword>
<organism evidence="1 2">
    <name type="scientific">[Candida] jaroonii</name>
    <dbReference type="NCBI Taxonomy" id="467808"/>
    <lineage>
        <taxon>Eukaryota</taxon>
        <taxon>Fungi</taxon>
        <taxon>Dikarya</taxon>
        <taxon>Ascomycota</taxon>
        <taxon>Saccharomycotina</taxon>
        <taxon>Pichiomycetes</taxon>
        <taxon>Debaryomycetaceae</taxon>
        <taxon>Yamadazyma</taxon>
    </lineage>
</organism>
<name>A0ACA9Y3J1_9ASCO</name>
<dbReference type="Proteomes" id="UP001152531">
    <property type="component" value="Unassembled WGS sequence"/>
</dbReference>
<dbReference type="EMBL" id="CALSDN010000002">
    <property type="protein sequence ID" value="CAH6719380.1"/>
    <property type="molecule type" value="Genomic_DNA"/>
</dbReference>
<reference evidence="1" key="1">
    <citation type="submission" date="2022-06" db="EMBL/GenBank/DDBJ databases">
        <authorList>
            <person name="Legras J.-L."/>
            <person name="Devillers H."/>
            <person name="Grondin C."/>
        </authorList>
    </citation>
    <scope>NUCLEOTIDE SEQUENCE</scope>
    <source>
        <strain evidence="1">CLIB 1444</strain>
    </source>
</reference>
<proteinExistence type="predicted"/>
<gene>
    <name evidence="1" type="ORF">CLIB1444_02S07228</name>
</gene>